<protein>
    <submittedName>
        <fullName evidence="3">Class F sortase</fullName>
    </submittedName>
</protein>
<dbReference type="InterPro" id="IPR023365">
    <property type="entry name" value="Sortase_dom-sf"/>
</dbReference>
<evidence type="ECO:0000256" key="1">
    <source>
        <dbReference type="ARBA" id="ARBA00022801"/>
    </source>
</evidence>
<dbReference type="EMBL" id="CP031264">
    <property type="protein sequence ID" value="AXI80255.1"/>
    <property type="molecule type" value="Genomic_DNA"/>
</dbReference>
<dbReference type="SUPFAM" id="SSF63817">
    <property type="entry name" value="Sortase"/>
    <property type="match status" value="1"/>
</dbReference>
<evidence type="ECO:0000313" key="3">
    <source>
        <dbReference type="EMBL" id="AXI80255.1"/>
    </source>
</evidence>
<dbReference type="NCBIfam" id="NF033748">
    <property type="entry name" value="class_F_sortase"/>
    <property type="match status" value="1"/>
</dbReference>
<dbReference type="OrthoDB" id="525039at2"/>
<dbReference type="RefSeq" id="WP_114914562.1">
    <property type="nucleotide sequence ID" value="NZ_CP031264.1"/>
</dbReference>
<organism evidence="3 4">
    <name type="scientific">Peterkaempfera bronchialis</name>
    <dbReference type="NCBI Taxonomy" id="2126346"/>
    <lineage>
        <taxon>Bacteria</taxon>
        <taxon>Bacillati</taxon>
        <taxon>Actinomycetota</taxon>
        <taxon>Actinomycetes</taxon>
        <taxon>Kitasatosporales</taxon>
        <taxon>Streptomycetaceae</taxon>
        <taxon>Peterkaempfera</taxon>
    </lineage>
</organism>
<dbReference type="Gene3D" id="2.40.260.10">
    <property type="entry name" value="Sortase"/>
    <property type="match status" value="1"/>
</dbReference>
<sequence>MPAAAVGLLLLLLGGCLIDRAADRPAVRIAVSTAESGPGTSGPVRGGGSPRPAGPSVLAPSRPTRLVIPAAGVDAPVRDLGLSPDGTLEVPPMDRADEVGWYRNGPTPGALGPAVLVGHYDTVHGPAVFHRLPALKPGARIRILREDGTTAVFRVSRLLQYPKSGFPTDLVYGDTDGAELRLITCGGTVGADGHWTDNIIVFADLLPPRP</sequence>
<keyword evidence="4" id="KW-1185">Reference proteome</keyword>
<keyword evidence="1" id="KW-0378">Hydrolase</keyword>
<dbReference type="InterPro" id="IPR005754">
    <property type="entry name" value="Sortase"/>
</dbReference>
<feature type="region of interest" description="Disordered" evidence="2">
    <location>
        <begin position="33"/>
        <end position="61"/>
    </location>
</feature>
<gene>
    <name evidence="3" type="ORF">C7M71_025520</name>
</gene>
<dbReference type="CDD" id="cd05829">
    <property type="entry name" value="Sortase_F"/>
    <property type="match status" value="1"/>
</dbReference>
<dbReference type="Pfam" id="PF04203">
    <property type="entry name" value="Sortase"/>
    <property type="match status" value="1"/>
</dbReference>
<dbReference type="AlphaFoldDB" id="A0A345T2Q0"/>
<accession>A0A345T2Q0</accession>
<dbReference type="InterPro" id="IPR042001">
    <property type="entry name" value="Sortase_F"/>
</dbReference>
<dbReference type="GO" id="GO:0016787">
    <property type="term" value="F:hydrolase activity"/>
    <property type="evidence" value="ECO:0007669"/>
    <property type="project" value="UniProtKB-KW"/>
</dbReference>
<name>A0A345T2Q0_9ACTN</name>
<evidence type="ECO:0000313" key="4">
    <source>
        <dbReference type="Proteomes" id="UP000249340"/>
    </source>
</evidence>
<reference evidence="4" key="1">
    <citation type="submission" date="2018-07" db="EMBL/GenBank/DDBJ databases">
        <title>Streptacidiphilus bronchialis DSM 106435 chromosome.</title>
        <authorList>
            <person name="Batra D."/>
            <person name="Gulvik C.A."/>
        </authorList>
    </citation>
    <scope>NUCLEOTIDE SEQUENCE [LARGE SCALE GENOMIC DNA]</scope>
    <source>
        <strain evidence="4">DSM 106435</strain>
    </source>
</reference>
<evidence type="ECO:0000256" key="2">
    <source>
        <dbReference type="SAM" id="MobiDB-lite"/>
    </source>
</evidence>
<dbReference type="KEGG" id="stri:C7M71_025520"/>
<dbReference type="Proteomes" id="UP000249340">
    <property type="component" value="Chromosome"/>
</dbReference>
<proteinExistence type="predicted"/>